<protein>
    <recommendedName>
        <fullName evidence="3">PB1-like domain-containing protein</fullName>
    </recommendedName>
</protein>
<keyword evidence="5" id="KW-1185">Reference proteome</keyword>
<feature type="domain" description="PB1-like" evidence="3">
    <location>
        <begin position="36"/>
        <end position="136"/>
    </location>
</feature>
<accession>A0ABQ5AEX3</accession>
<evidence type="ECO:0000256" key="2">
    <source>
        <dbReference type="SAM" id="MobiDB-lite"/>
    </source>
</evidence>
<dbReference type="Pfam" id="PF26130">
    <property type="entry name" value="PB1-like"/>
    <property type="match status" value="1"/>
</dbReference>
<organism evidence="4 5">
    <name type="scientific">Tanacetum coccineum</name>
    <dbReference type="NCBI Taxonomy" id="301880"/>
    <lineage>
        <taxon>Eukaryota</taxon>
        <taxon>Viridiplantae</taxon>
        <taxon>Streptophyta</taxon>
        <taxon>Embryophyta</taxon>
        <taxon>Tracheophyta</taxon>
        <taxon>Spermatophyta</taxon>
        <taxon>Magnoliopsida</taxon>
        <taxon>eudicotyledons</taxon>
        <taxon>Gunneridae</taxon>
        <taxon>Pentapetalae</taxon>
        <taxon>asterids</taxon>
        <taxon>campanulids</taxon>
        <taxon>Asterales</taxon>
        <taxon>Asteraceae</taxon>
        <taxon>Asteroideae</taxon>
        <taxon>Anthemideae</taxon>
        <taxon>Anthemidinae</taxon>
        <taxon>Tanacetum</taxon>
    </lineage>
</organism>
<name>A0ABQ5AEX3_9ASTR</name>
<dbReference type="PANTHER" id="PTHR31973:SF190">
    <property type="entry name" value="MULE TRANSPOSASE DOMAIN-CONTAINING PROTEIN"/>
    <property type="match status" value="1"/>
</dbReference>
<dbReference type="EMBL" id="BQNB010012252">
    <property type="protein sequence ID" value="GJT01185.1"/>
    <property type="molecule type" value="Genomic_DNA"/>
</dbReference>
<evidence type="ECO:0000313" key="5">
    <source>
        <dbReference type="Proteomes" id="UP001151760"/>
    </source>
</evidence>
<evidence type="ECO:0000256" key="1">
    <source>
        <dbReference type="SAM" id="Coils"/>
    </source>
</evidence>
<feature type="coiled-coil region" evidence="1">
    <location>
        <begin position="359"/>
        <end position="386"/>
    </location>
</feature>
<reference evidence="4" key="2">
    <citation type="submission" date="2022-01" db="EMBL/GenBank/DDBJ databases">
        <authorList>
            <person name="Yamashiro T."/>
            <person name="Shiraishi A."/>
            <person name="Satake H."/>
            <person name="Nakayama K."/>
        </authorList>
    </citation>
    <scope>NUCLEOTIDE SEQUENCE</scope>
</reference>
<dbReference type="InterPro" id="IPR058594">
    <property type="entry name" value="PB1-like_dom_pln"/>
</dbReference>
<dbReference type="PANTHER" id="PTHR31973">
    <property type="entry name" value="POLYPROTEIN, PUTATIVE-RELATED"/>
    <property type="match status" value="1"/>
</dbReference>
<feature type="region of interest" description="Disordered" evidence="2">
    <location>
        <begin position="422"/>
        <end position="450"/>
    </location>
</feature>
<gene>
    <name evidence="4" type="ORF">Tco_0822354</name>
</gene>
<sequence length="667" mass="74743">MVLVDHTGWKLRHRQWTGTTEQLIEQLELTYDNAPNMFSIRIHHGGKFQRYPGRMYVSGRVDIFDMVDIDLFTVVALNMMVLKLGYTGKSEPMFYNYLKPLTSLDEGLYALACEEDVRCLGTLVRSFKLIEVYIEHGVTALDSYLRAPRFRATLEEITDEAGSIAANRNEKMLLLTWHESSETTKEPVCESVTPSSLPQHDSSTPCKDSVCFADVAGGGVDSLGLSDDESFGVDDMDLNLNEPLNLNVSQVETQSKLPVSREPDVGIDTAYETEYDVQYSEDAGTDDDDDDVDEDFLVDEENEIVEPDVDVNLFGISMDLPFDNIGITNLVPDDVLEGEDMDVINADGFDSDPGNDEEKNCRKRRLAELRNEIEEAQDRVYLHSIENKRNLKLYRNNGVWIRARCDGKVHVFTMSQCTGLTGPNRGMEAGLSRSSGPTTSSKKGRIQEKTNSQTIGWINSDIPLKAVQDQLQHELEVQISMSKTFRAKAKAEREIKGDRVLQYSMLTDYVVELHSTNPNTTVKIAVERNTDPSLPTRVFQRIYICLGALKLGFRGCRRDMLGLDGAFMKGSFPGQVLVTVGLDSNNEIYPLAYALVEAENMPSEVVEQRMDANVPDEIDGAKGEQVPNHVVKKGNLEFLVCKEVANPGVNELVDKGRPLKRERVYAE</sequence>
<evidence type="ECO:0000259" key="3">
    <source>
        <dbReference type="Pfam" id="PF26130"/>
    </source>
</evidence>
<comment type="caution">
    <text evidence="4">The sequence shown here is derived from an EMBL/GenBank/DDBJ whole genome shotgun (WGS) entry which is preliminary data.</text>
</comment>
<feature type="compositionally biased region" description="Polar residues" evidence="2">
    <location>
        <begin position="432"/>
        <end position="441"/>
    </location>
</feature>
<proteinExistence type="predicted"/>
<dbReference type="Proteomes" id="UP001151760">
    <property type="component" value="Unassembled WGS sequence"/>
</dbReference>
<keyword evidence="1" id="KW-0175">Coiled coil</keyword>
<evidence type="ECO:0000313" key="4">
    <source>
        <dbReference type="EMBL" id="GJT01185.1"/>
    </source>
</evidence>
<reference evidence="4" key="1">
    <citation type="journal article" date="2022" name="Int. J. Mol. Sci.">
        <title>Draft Genome of Tanacetum Coccineum: Genomic Comparison of Closely Related Tanacetum-Family Plants.</title>
        <authorList>
            <person name="Yamashiro T."/>
            <person name="Shiraishi A."/>
            <person name="Nakayama K."/>
            <person name="Satake H."/>
        </authorList>
    </citation>
    <scope>NUCLEOTIDE SEQUENCE</scope>
</reference>